<dbReference type="Proteomes" id="UP000298663">
    <property type="component" value="Unassembled WGS sequence"/>
</dbReference>
<gene>
    <name evidence="2" type="ORF">L596_027082</name>
</gene>
<feature type="region of interest" description="Disordered" evidence="1">
    <location>
        <begin position="1"/>
        <end position="59"/>
    </location>
</feature>
<reference evidence="2 3" key="2">
    <citation type="journal article" date="2019" name="G3 (Bethesda)">
        <title>Hybrid Assembly of the Genome of the Entomopathogenic Nematode Steinernema carpocapsae Identifies the X-Chromosome.</title>
        <authorList>
            <person name="Serra L."/>
            <person name="Macchietto M."/>
            <person name="Macias-Munoz A."/>
            <person name="McGill C.J."/>
            <person name="Rodriguez I.M."/>
            <person name="Rodriguez B."/>
            <person name="Murad R."/>
            <person name="Mortazavi A."/>
        </authorList>
    </citation>
    <scope>NUCLEOTIDE SEQUENCE [LARGE SCALE GENOMIC DNA]</scope>
    <source>
        <strain evidence="2 3">ALL</strain>
    </source>
</reference>
<proteinExistence type="predicted"/>
<reference evidence="2 3" key="1">
    <citation type="journal article" date="2015" name="Genome Biol.">
        <title>Comparative genomics of Steinernema reveals deeply conserved gene regulatory networks.</title>
        <authorList>
            <person name="Dillman A.R."/>
            <person name="Macchietto M."/>
            <person name="Porter C.F."/>
            <person name="Rogers A."/>
            <person name="Williams B."/>
            <person name="Antoshechkin I."/>
            <person name="Lee M.M."/>
            <person name="Goodwin Z."/>
            <person name="Lu X."/>
            <person name="Lewis E.E."/>
            <person name="Goodrich-Blair H."/>
            <person name="Stock S.P."/>
            <person name="Adams B.J."/>
            <person name="Sternberg P.W."/>
            <person name="Mortazavi A."/>
        </authorList>
    </citation>
    <scope>NUCLEOTIDE SEQUENCE [LARGE SCALE GENOMIC DNA]</scope>
    <source>
        <strain evidence="2 3">ALL</strain>
    </source>
</reference>
<sequence length="114" mass="12184">MLQSGNEEEDGGALMTGVTVVQAPRSHSNSGSSTVSSGFAEDCRLPSTSTSSAASTCSSCSSSARLCDEETFQPVEYELRRLSPLDFLAVKRICSEAYRVPGQLVRRCGRRQAS</sequence>
<feature type="compositionally biased region" description="Low complexity" evidence="1">
    <location>
        <begin position="47"/>
        <end position="59"/>
    </location>
</feature>
<feature type="compositionally biased region" description="Acidic residues" evidence="1">
    <location>
        <begin position="1"/>
        <end position="11"/>
    </location>
</feature>
<name>A0A4U5M3A0_STECR</name>
<organism evidence="2 3">
    <name type="scientific">Steinernema carpocapsae</name>
    <name type="common">Entomopathogenic nematode</name>
    <dbReference type="NCBI Taxonomy" id="34508"/>
    <lineage>
        <taxon>Eukaryota</taxon>
        <taxon>Metazoa</taxon>
        <taxon>Ecdysozoa</taxon>
        <taxon>Nematoda</taxon>
        <taxon>Chromadorea</taxon>
        <taxon>Rhabditida</taxon>
        <taxon>Tylenchina</taxon>
        <taxon>Panagrolaimomorpha</taxon>
        <taxon>Strongyloidoidea</taxon>
        <taxon>Steinernematidae</taxon>
        <taxon>Steinernema</taxon>
    </lineage>
</organism>
<protein>
    <submittedName>
        <fullName evidence="2">Uncharacterized protein</fullName>
    </submittedName>
</protein>
<evidence type="ECO:0000256" key="1">
    <source>
        <dbReference type="SAM" id="MobiDB-lite"/>
    </source>
</evidence>
<accession>A0A4U5M3A0</accession>
<comment type="caution">
    <text evidence="2">The sequence shown here is derived from an EMBL/GenBank/DDBJ whole genome shotgun (WGS) entry which is preliminary data.</text>
</comment>
<feature type="compositionally biased region" description="Low complexity" evidence="1">
    <location>
        <begin position="26"/>
        <end position="37"/>
    </location>
</feature>
<evidence type="ECO:0000313" key="2">
    <source>
        <dbReference type="EMBL" id="TKR63226.1"/>
    </source>
</evidence>
<evidence type="ECO:0000313" key="3">
    <source>
        <dbReference type="Proteomes" id="UP000298663"/>
    </source>
</evidence>
<keyword evidence="3" id="KW-1185">Reference proteome</keyword>
<dbReference type="AlphaFoldDB" id="A0A4U5M3A0"/>
<dbReference type="EMBL" id="AZBU02000010">
    <property type="protein sequence ID" value="TKR63226.1"/>
    <property type="molecule type" value="Genomic_DNA"/>
</dbReference>